<dbReference type="Pfam" id="PF01757">
    <property type="entry name" value="Acyl_transf_3"/>
    <property type="match status" value="1"/>
</dbReference>
<feature type="transmembrane region" description="Helical" evidence="1">
    <location>
        <begin position="20"/>
        <end position="41"/>
    </location>
</feature>
<reference evidence="3" key="1">
    <citation type="submission" date="2014-11" db="EMBL/GenBank/DDBJ databases">
        <authorList>
            <person name="Zhu J."/>
            <person name="Qi W."/>
            <person name="Song R."/>
        </authorList>
    </citation>
    <scope>NUCLEOTIDE SEQUENCE</scope>
</reference>
<dbReference type="EMBL" id="KP211853">
    <property type="protein sequence ID" value="ANV79830.1"/>
    <property type="molecule type" value="Genomic_DNA"/>
</dbReference>
<keyword evidence="1" id="KW-0812">Transmembrane</keyword>
<proteinExistence type="predicted"/>
<dbReference type="InterPro" id="IPR002656">
    <property type="entry name" value="Acyl_transf_3_dom"/>
</dbReference>
<feature type="transmembrane region" description="Helical" evidence="1">
    <location>
        <begin position="356"/>
        <end position="374"/>
    </location>
</feature>
<dbReference type="AlphaFoldDB" id="A0A1B1TC30"/>
<dbReference type="InterPro" id="IPR050623">
    <property type="entry name" value="Glucan_succinyl_AcylTrfase"/>
</dbReference>
<feature type="transmembrane region" description="Helical" evidence="1">
    <location>
        <begin position="61"/>
        <end position="79"/>
    </location>
</feature>
<protein>
    <recommendedName>
        <fullName evidence="2">Acyltransferase 3 domain-containing protein</fullName>
    </recommendedName>
</protein>
<dbReference type="PANTHER" id="PTHR36927">
    <property type="entry name" value="BLR4337 PROTEIN"/>
    <property type="match status" value="1"/>
</dbReference>
<keyword evidence="1" id="KW-0472">Membrane</keyword>
<accession>A0A1B1TC30</accession>
<feature type="transmembrane region" description="Helical" evidence="1">
    <location>
        <begin position="172"/>
        <end position="192"/>
    </location>
</feature>
<feature type="domain" description="Acyltransferase 3" evidence="2">
    <location>
        <begin position="15"/>
        <end position="370"/>
    </location>
</feature>
<sequence>MDENKLLVTDLGRRYDIDWLRVILFGLLIWFHYAIFSIEQINDDMIFNPPLYFIITVMHQWRLAALFIISGMGTAFAFRRRTWKNYINERFIRLGIPLLFGIYILFFGIFSPIKSTILLFTIFPGSDDMPYGHLWFIYNLLIYSILLTPLFSHVRNNPSGRIVIFVRSIFNIRYGLGILFLPPIILSINGILFKPWEFGEVGMWWEFPRYLLYFLFGFLMISAKEDFFKVIDIIRIPITIFTPLLAIIWFLSIDEFGIPNVMEGGWMKNSQCILESSARTPACSAFSLEAILAAFIQSFHAWFWCLFIFSWASKLLNRPSKWLVYLNEAVYPTYIVHMHLTFLPIAIFGIIGLNYYLGLTLGTIFVMFAVMLCFEISRRAVWARPLFGIKGGFSEVEKLFPYNLIDETATNVIISIIFHLFTLVMIIGLWTFFLGGLSIS</sequence>
<feature type="transmembrane region" description="Helical" evidence="1">
    <location>
        <begin position="233"/>
        <end position="253"/>
    </location>
</feature>
<feature type="transmembrane region" description="Helical" evidence="1">
    <location>
        <begin position="204"/>
        <end position="221"/>
    </location>
</feature>
<feature type="transmembrane region" description="Helical" evidence="1">
    <location>
        <begin position="290"/>
        <end position="309"/>
    </location>
</feature>
<feature type="transmembrane region" description="Helical" evidence="1">
    <location>
        <begin position="91"/>
        <end position="113"/>
    </location>
</feature>
<organism evidence="3">
    <name type="scientific">uncultured Poseidoniia archaeon</name>
    <dbReference type="NCBI Taxonomy" id="1697135"/>
    <lineage>
        <taxon>Archaea</taxon>
        <taxon>Methanobacteriati</taxon>
        <taxon>Thermoplasmatota</taxon>
        <taxon>Candidatus Poseidoniia</taxon>
        <taxon>environmental samples</taxon>
    </lineage>
</organism>
<evidence type="ECO:0000259" key="2">
    <source>
        <dbReference type="Pfam" id="PF01757"/>
    </source>
</evidence>
<evidence type="ECO:0000256" key="1">
    <source>
        <dbReference type="SAM" id="Phobius"/>
    </source>
</evidence>
<dbReference type="PANTHER" id="PTHR36927:SF1">
    <property type="entry name" value="MDO-LIKE PROTEIN"/>
    <property type="match status" value="1"/>
</dbReference>
<feature type="transmembrane region" description="Helical" evidence="1">
    <location>
        <begin position="133"/>
        <end position="151"/>
    </location>
</feature>
<feature type="transmembrane region" description="Helical" evidence="1">
    <location>
        <begin position="329"/>
        <end position="350"/>
    </location>
</feature>
<dbReference type="GO" id="GO:0016747">
    <property type="term" value="F:acyltransferase activity, transferring groups other than amino-acyl groups"/>
    <property type="evidence" value="ECO:0007669"/>
    <property type="project" value="InterPro"/>
</dbReference>
<keyword evidence="1" id="KW-1133">Transmembrane helix</keyword>
<evidence type="ECO:0000313" key="3">
    <source>
        <dbReference type="EMBL" id="ANV79830.1"/>
    </source>
</evidence>
<name>A0A1B1TC30_9ARCH</name>
<feature type="transmembrane region" description="Helical" evidence="1">
    <location>
        <begin position="412"/>
        <end position="433"/>
    </location>
</feature>
<reference evidence="3" key="2">
    <citation type="journal article" date="2015" name="ISME J.">
        <title>A new class of marine Euryarchaeota group II from the Mediterranean deep chlorophyll maximum.</title>
        <authorList>
            <person name="Martin-Cuadrado A.B."/>
            <person name="Garcia-Heredia I."/>
            <person name="Molto A.G."/>
            <person name="Lopez-Ubeda R."/>
            <person name="Kimes N."/>
            <person name="Lopez-Garcia P."/>
            <person name="Moreira D."/>
            <person name="Rodriguez-Valera F."/>
        </authorList>
    </citation>
    <scope>NUCLEOTIDE SEQUENCE</scope>
</reference>